<keyword evidence="1" id="KW-0472">Membrane</keyword>
<keyword evidence="1" id="KW-0812">Transmembrane</keyword>
<proteinExistence type="predicted"/>
<dbReference type="OrthoDB" id="5541616at2759"/>
<name>A0A9W8LCV9_9FUNG</name>
<keyword evidence="1" id="KW-1133">Transmembrane helix</keyword>
<dbReference type="AlphaFoldDB" id="A0A9W8LCV9"/>
<evidence type="ECO:0000256" key="1">
    <source>
        <dbReference type="SAM" id="Phobius"/>
    </source>
</evidence>
<protein>
    <submittedName>
        <fullName evidence="2">Uncharacterized protein</fullName>
    </submittedName>
</protein>
<comment type="caution">
    <text evidence="2">The sequence shown here is derived from an EMBL/GenBank/DDBJ whole genome shotgun (WGS) entry which is preliminary data.</text>
</comment>
<accession>A0A9W8LCV9</accession>
<dbReference type="EMBL" id="JANBUH010000072">
    <property type="protein sequence ID" value="KAJ2755246.1"/>
    <property type="molecule type" value="Genomic_DNA"/>
</dbReference>
<feature type="transmembrane region" description="Helical" evidence="1">
    <location>
        <begin position="70"/>
        <end position="90"/>
    </location>
</feature>
<evidence type="ECO:0000313" key="2">
    <source>
        <dbReference type="EMBL" id="KAJ2755246.1"/>
    </source>
</evidence>
<organism evidence="2 3">
    <name type="scientific">Coemansia pectinata</name>
    <dbReference type="NCBI Taxonomy" id="1052879"/>
    <lineage>
        <taxon>Eukaryota</taxon>
        <taxon>Fungi</taxon>
        <taxon>Fungi incertae sedis</taxon>
        <taxon>Zoopagomycota</taxon>
        <taxon>Kickxellomycotina</taxon>
        <taxon>Kickxellomycetes</taxon>
        <taxon>Kickxellales</taxon>
        <taxon>Kickxellaceae</taxon>
        <taxon>Coemansia</taxon>
    </lineage>
</organism>
<keyword evidence="3" id="KW-1185">Reference proteome</keyword>
<gene>
    <name evidence="2" type="ORF">GGI19_001818</name>
</gene>
<dbReference type="Proteomes" id="UP001140011">
    <property type="component" value="Unassembled WGS sequence"/>
</dbReference>
<reference evidence="2" key="1">
    <citation type="submission" date="2022-07" db="EMBL/GenBank/DDBJ databases">
        <title>Phylogenomic reconstructions and comparative analyses of Kickxellomycotina fungi.</title>
        <authorList>
            <person name="Reynolds N.K."/>
            <person name="Stajich J.E."/>
            <person name="Barry K."/>
            <person name="Grigoriev I.V."/>
            <person name="Crous P."/>
            <person name="Smith M.E."/>
        </authorList>
    </citation>
    <scope>NUCLEOTIDE SEQUENCE</scope>
    <source>
        <strain evidence="2">BCRC 34297</strain>
    </source>
</reference>
<evidence type="ECO:0000313" key="3">
    <source>
        <dbReference type="Proteomes" id="UP001140011"/>
    </source>
</evidence>
<sequence length="206" mass="22659">MTSTYNVALKHCAKYSDCQACVGDRSCGYFTNTGLCVPGGWLRARSNYTDSGDSWSYYHGQCYIGTRVEFVLLPSILGLVILGLAMVALWRRWPARWCRADDGDYSSCASSVAGPAVEGQRRHPHHHGDEHMPLLIDNDPCSLPAASHRRRASLASGGMSIEARRHHADHRWGGNVAPASSSLEEHYGSWCQRNGNMVQNVAPDAK</sequence>